<dbReference type="Proteomes" id="UP000199139">
    <property type="component" value="Unassembled WGS sequence"/>
</dbReference>
<dbReference type="AlphaFoldDB" id="A0A1I6SFT6"/>
<name>A0A1I6SFT6_9BACI</name>
<evidence type="ECO:0000313" key="2">
    <source>
        <dbReference type="EMBL" id="SFS75846.1"/>
    </source>
</evidence>
<gene>
    <name evidence="1" type="ORF">HMI01_11260</name>
    <name evidence="2" type="ORF">SAMN05421668_10917</name>
</gene>
<accession>A0A1I6SFT6</accession>
<dbReference type="EMBL" id="BJWJ01000008">
    <property type="protein sequence ID" value="GEM04138.1"/>
    <property type="molecule type" value="Genomic_DNA"/>
</dbReference>
<evidence type="ECO:0000313" key="1">
    <source>
        <dbReference type="EMBL" id="GEM04138.1"/>
    </source>
</evidence>
<reference evidence="1 4" key="2">
    <citation type="submission" date="2019-07" db="EMBL/GenBank/DDBJ databases">
        <title>Whole genome shotgun sequence of Halolactibacillus miurensis NBRC 100873.</title>
        <authorList>
            <person name="Hosoyama A."/>
            <person name="Uohara A."/>
            <person name="Ohji S."/>
            <person name="Ichikawa N."/>
        </authorList>
    </citation>
    <scope>NUCLEOTIDE SEQUENCE [LARGE SCALE GENOMIC DNA]</scope>
    <source>
        <strain evidence="1 4">NBRC 100873</strain>
    </source>
</reference>
<sequence length="60" mass="6819">MRNVRGAKALSEYLESIGAPISESTIFTLLREKKIPHQRPAPRILIFNLDVIDEWLGVKS</sequence>
<organism evidence="2 3">
    <name type="scientific">Halolactibacillus miurensis</name>
    <dbReference type="NCBI Taxonomy" id="306541"/>
    <lineage>
        <taxon>Bacteria</taxon>
        <taxon>Bacillati</taxon>
        <taxon>Bacillota</taxon>
        <taxon>Bacilli</taxon>
        <taxon>Bacillales</taxon>
        <taxon>Bacillaceae</taxon>
        <taxon>Halolactibacillus</taxon>
    </lineage>
</organism>
<dbReference type="Proteomes" id="UP000321773">
    <property type="component" value="Unassembled WGS sequence"/>
</dbReference>
<keyword evidence="4" id="KW-1185">Reference proteome</keyword>
<reference evidence="2 3" key="1">
    <citation type="submission" date="2016-10" db="EMBL/GenBank/DDBJ databases">
        <authorList>
            <person name="de Groot N.N."/>
        </authorList>
    </citation>
    <scope>NUCLEOTIDE SEQUENCE [LARGE SCALE GENOMIC DNA]</scope>
    <source>
        <strain evidence="2 3">DSM 17074</strain>
    </source>
</reference>
<protein>
    <recommendedName>
        <fullName evidence="5">Prophage CP4-57 regulatory protein (AlpA)</fullName>
    </recommendedName>
</protein>
<dbReference type="STRING" id="306541.SAMN05421668_10917"/>
<evidence type="ECO:0000313" key="4">
    <source>
        <dbReference type="Proteomes" id="UP000321773"/>
    </source>
</evidence>
<dbReference type="OrthoDB" id="2972248at2"/>
<proteinExistence type="predicted"/>
<dbReference type="EMBL" id="FPAI01000009">
    <property type="protein sequence ID" value="SFS75846.1"/>
    <property type="molecule type" value="Genomic_DNA"/>
</dbReference>
<evidence type="ECO:0000313" key="3">
    <source>
        <dbReference type="Proteomes" id="UP000199139"/>
    </source>
</evidence>
<evidence type="ECO:0008006" key="5">
    <source>
        <dbReference type="Google" id="ProtNLM"/>
    </source>
</evidence>
<dbReference type="RefSeq" id="WP_089853826.1">
    <property type="nucleotide sequence ID" value="NZ_BJWJ01000008.1"/>
</dbReference>